<dbReference type="EC" id="3.1.4.52" evidence="2"/>
<feature type="domain" description="PAC" evidence="13">
    <location>
        <begin position="420"/>
        <end position="471"/>
    </location>
</feature>
<dbReference type="InterPro" id="IPR029787">
    <property type="entry name" value="Nucleotide_cyclase"/>
</dbReference>
<dbReference type="CDD" id="cd01949">
    <property type="entry name" value="GGDEF"/>
    <property type="match status" value="1"/>
</dbReference>
<dbReference type="SUPFAM" id="SSF55073">
    <property type="entry name" value="Nucleotide cyclase"/>
    <property type="match status" value="1"/>
</dbReference>
<keyword evidence="10" id="KW-0902">Two-component regulatory system</keyword>
<dbReference type="InterPro" id="IPR013656">
    <property type="entry name" value="PAS_4"/>
</dbReference>
<keyword evidence="17" id="KW-1185">Reference proteome</keyword>
<dbReference type="Pfam" id="PF00563">
    <property type="entry name" value="EAL"/>
    <property type="match status" value="1"/>
</dbReference>
<organism evidence="16 17">
    <name type="scientific">Pontibacterium sinense</name>
    <dbReference type="NCBI Taxonomy" id="2781979"/>
    <lineage>
        <taxon>Bacteria</taxon>
        <taxon>Pseudomonadati</taxon>
        <taxon>Pseudomonadota</taxon>
        <taxon>Gammaproteobacteria</taxon>
        <taxon>Oceanospirillales</taxon>
        <taxon>Oceanospirillaceae</taxon>
        <taxon>Pontibacterium</taxon>
    </lineage>
</organism>
<keyword evidence="11" id="KW-1133">Transmembrane helix</keyword>
<evidence type="ECO:0000259" key="15">
    <source>
        <dbReference type="PROSITE" id="PS50887"/>
    </source>
</evidence>
<dbReference type="Gene3D" id="3.30.70.270">
    <property type="match status" value="1"/>
</dbReference>
<proteinExistence type="predicted"/>
<dbReference type="InterPro" id="IPR001633">
    <property type="entry name" value="EAL_dom"/>
</dbReference>
<feature type="domain" description="PAS" evidence="12">
    <location>
        <begin position="347"/>
        <end position="392"/>
    </location>
</feature>
<dbReference type="PANTHER" id="PTHR44757:SF2">
    <property type="entry name" value="BIOFILM ARCHITECTURE MAINTENANCE PROTEIN MBAA"/>
    <property type="match status" value="1"/>
</dbReference>
<dbReference type="RefSeq" id="WP_193952687.1">
    <property type="nucleotide sequence ID" value="NZ_JADEYS010000006.1"/>
</dbReference>
<dbReference type="NCBIfam" id="TIGR00229">
    <property type="entry name" value="sensory_box"/>
    <property type="match status" value="2"/>
</dbReference>
<dbReference type="SUPFAM" id="SSF55785">
    <property type="entry name" value="PYP-like sensor domain (PAS domain)"/>
    <property type="match status" value="2"/>
</dbReference>
<dbReference type="SMART" id="SM00052">
    <property type="entry name" value="EAL"/>
    <property type="match status" value="1"/>
</dbReference>
<evidence type="ECO:0000256" key="6">
    <source>
        <dbReference type="ARBA" id="ARBA00022679"/>
    </source>
</evidence>
<dbReference type="PROSITE" id="PS50883">
    <property type="entry name" value="EAL"/>
    <property type="match status" value="1"/>
</dbReference>
<evidence type="ECO:0000256" key="7">
    <source>
        <dbReference type="ARBA" id="ARBA00022741"/>
    </source>
</evidence>
<dbReference type="InterPro" id="IPR000160">
    <property type="entry name" value="GGDEF_dom"/>
</dbReference>
<dbReference type="InterPro" id="IPR052155">
    <property type="entry name" value="Biofilm_reg_signaling"/>
</dbReference>
<evidence type="ECO:0000256" key="9">
    <source>
        <dbReference type="ARBA" id="ARBA00022840"/>
    </source>
</evidence>
<dbReference type="InterPro" id="IPR000700">
    <property type="entry name" value="PAS-assoc_C"/>
</dbReference>
<keyword evidence="9" id="KW-0067">ATP-binding</keyword>
<evidence type="ECO:0000259" key="13">
    <source>
        <dbReference type="PROSITE" id="PS50113"/>
    </source>
</evidence>
<evidence type="ECO:0000259" key="14">
    <source>
        <dbReference type="PROSITE" id="PS50883"/>
    </source>
</evidence>
<feature type="domain" description="GGDEF" evidence="15">
    <location>
        <begin position="615"/>
        <end position="748"/>
    </location>
</feature>
<feature type="domain" description="EAL" evidence="14">
    <location>
        <begin position="757"/>
        <end position="1010"/>
    </location>
</feature>
<feature type="transmembrane region" description="Helical" evidence="11">
    <location>
        <begin position="277"/>
        <end position="298"/>
    </location>
</feature>
<keyword evidence="3" id="KW-0997">Cell inner membrane</keyword>
<evidence type="ECO:0000256" key="1">
    <source>
        <dbReference type="ARBA" id="ARBA00004429"/>
    </source>
</evidence>
<dbReference type="Gene3D" id="3.20.20.450">
    <property type="entry name" value="EAL domain"/>
    <property type="match status" value="1"/>
</dbReference>
<dbReference type="InterPro" id="IPR035919">
    <property type="entry name" value="EAL_sf"/>
</dbReference>
<dbReference type="AlphaFoldDB" id="A0A8J7FTP6"/>
<dbReference type="PROSITE" id="PS50887">
    <property type="entry name" value="GGDEF"/>
    <property type="match status" value="1"/>
</dbReference>
<dbReference type="GO" id="GO:0004673">
    <property type="term" value="F:protein histidine kinase activity"/>
    <property type="evidence" value="ECO:0007669"/>
    <property type="project" value="InterPro"/>
</dbReference>
<dbReference type="InterPro" id="IPR043056">
    <property type="entry name" value="LuxQ-periplasm_N"/>
</dbReference>
<name>A0A8J7FTP6_9GAMM</name>
<protein>
    <recommendedName>
        <fullName evidence="2">cyclic-guanylate-specific phosphodiesterase</fullName>
        <ecNumber evidence="2">3.1.4.52</ecNumber>
    </recommendedName>
</protein>
<dbReference type="FunFam" id="3.20.20.450:FF:000001">
    <property type="entry name" value="Cyclic di-GMP phosphodiesterase yahA"/>
    <property type="match status" value="1"/>
</dbReference>
<dbReference type="PROSITE" id="PS50113">
    <property type="entry name" value="PAC"/>
    <property type="match status" value="2"/>
</dbReference>
<dbReference type="Pfam" id="PF13426">
    <property type="entry name" value="PAS_9"/>
    <property type="match status" value="1"/>
</dbReference>
<dbReference type="SMART" id="SM00086">
    <property type="entry name" value="PAC"/>
    <property type="match status" value="2"/>
</dbReference>
<dbReference type="InterPro" id="IPR015387">
    <property type="entry name" value="LuxQ-periplasm_dom"/>
</dbReference>
<keyword evidence="11" id="KW-0472">Membrane</keyword>
<dbReference type="Pfam" id="PF09308">
    <property type="entry name" value="LuxQ-periplasm"/>
    <property type="match status" value="1"/>
</dbReference>
<evidence type="ECO:0000256" key="2">
    <source>
        <dbReference type="ARBA" id="ARBA00012282"/>
    </source>
</evidence>
<dbReference type="SUPFAM" id="SSF103190">
    <property type="entry name" value="Sensory domain-like"/>
    <property type="match status" value="1"/>
</dbReference>
<dbReference type="PROSITE" id="PS50112">
    <property type="entry name" value="PAS"/>
    <property type="match status" value="1"/>
</dbReference>
<dbReference type="SUPFAM" id="SSF141868">
    <property type="entry name" value="EAL domain-like"/>
    <property type="match status" value="1"/>
</dbReference>
<keyword evidence="4" id="KW-0597">Phosphoprotein</keyword>
<dbReference type="GO" id="GO:0005524">
    <property type="term" value="F:ATP binding"/>
    <property type="evidence" value="ECO:0007669"/>
    <property type="project" value="UniProtKB-KW"/>
</dbReference>
<reference evidence="16" key="1">
    <citation type="submission" date="2020-10" db="EMBL/GenBank/DDBJ databases">
        <title>Bacterium isolated from coastal waters sediment.</title>
        <authorList>
            <person name="Chen R.-J."/>
            <person name="Lu D.-C."/>
            <person name="Zhu K.-L."/>
            <person name="Du Z.-J."/>
        </authorList>
    </citation>
    <scope>NUCLEOTIDE SEQUENCE</scope>
    <source>
        <strain evidence="16">N1Y112</strain>
    </source>
</reference>
<evidence type="ECO:0000256" key="4">
    <source>
        <dbReference type="ARBA" id="ARBA00022553"/>
    </source>
</evidence>
<dbReference type="Gene3D" id="3.30.450.220">
    <property type="entry name" value="LuxQ periplasmic domain, N-terminal subdomain"/>
    <property type="match status" value="1"/>
</dbReference>
<keyword evidence="8" id="KW-0418">Kinase</keyword>
<evidence type="ECO:0000313" key="16">
    <source>
        <dbReference type="EMBL" id="MBE9397140.1"/>
    </source>
</evidence>
<dbReference type="InterPro" id="IPR001610">
    <property type="entry name" value="PAC"/>
</dbReference>
<dbReference type="InterPro" id="IPR043128">
    <property type="entry name" value="Rev_trsase/Diguanyl_cyclase"/>
</dbReference>
<dbReference type="InterPro" id="IPR029151">
    <property type="entry name" value="Sensor-like_sf"/>
</dbReference>
<evidence type="ECO:0000256" key="3">
    <source>
        <dbReference type="ARBA" id="ARBA00022519"/>
    </source>
</evidence>
<dbReference type="CDD" id="cd00130">
    <property type="entry name" value="PAS"/>
    <property type="match status" value="1"/>
</dbReference>
<evidence type="ECO:0000256" key="5">
    <source>
        <dbReference type="ARBA" id="ARBA00022636"/>
    </source>
</evidence>
<dbReference type="Pfam" id="PF00990">
    <property type="entry name" value="GGDEF"/>
    <property type="match status" value="1"/>
</dbReference>
<keyword evidence="5" id="KW-0973">c-di-GMP</keyword>
<dbReference type="GO" id="GO:0071111">
    <property type="term" value="F:cyclic-guanylate-specific phosphodiesterase activity"/>
    <property type="evidence" value="ECO:0007669"/>
    <property type="project" value="UniProtKB-EC"/>
</dbReference>
<dbReference type="GO" id="GO:0005886">
    <property type="term" value="C:plasma membrane"/>
    <property type="evidence" value="ECO:0007669"/>
    <property type="project" value="UniProtKB-SubCell"/>
</dbReference>
<keyword evidence="11" id="KW-0812">Transmembrane</keyword>
<dbReference type="CDD" id="cd01948">
    <property type="entry name" value="EAL"/>
    <property type="match status" value="1"/>
</dbReference>
<dbReference type="Pfam" id="PF08448">
    <property type="entry name" value="PAS_4"/>
    <property type="match status" value="1"/>
</dbReference>
<comment type="subcellular location">
    <subcellularLocation>
        <location evidence="1">Cell inner membrane</location>
        <topology evidence="1">Multi-pass membrane protein</topology>
    </subcellularLocation>
</comment>
<evidence type="ECO:0000256" key="11">
    <source>
        <dbReference type="SAM" id="Phobius"/>
    </source>
</evidence>
<dbReference type="EMBL" id="JADEYS010000006">
    <property type="protein sequence ID" value="MBE9397140.1"/>
    <property type="molecule type" value="Genomic_DNA"/>
</dbReference>
<dbReference type="GO" id="GO:0000160">
    <property type="term" value="P:phosphorelay signal transduction system"/>
    <property type="evidence" value="ECO:0007669"/>
    <property type="project" value="UniProtKB-KW"/>
</dbReference>
<gene>
    <name evidence="16" type="ORF">IOQ59_07695</name>
</gene>
<keyword evidence="6" id="KW-0808">Transferase</keyword>
<dbReference type="InterPro" id="IPR000014">
    <property type="entry name" value="PAS"/>
</dbReference>
<keyword evidence="7" id="KW-0547">Nucleotide-binding</keyword>
<dbReference type="NCBIfam" id="TIGR00254">
    <property type="entry name" value="GGDEF"/>
    <property type="match status" value="1"/>
</dbReference>
<dbReference type="GO" id="GO:0016791">
    <property type="term" value="F:phosphatase activity"/>
    <property type="evidence" value="ECO:0007669"/>
    <property type="project" value="InterPro"/>
</dbReference>
<sequence>MQKVRFSTVILLLVLALLAASSAILLTPAYLGSEKALQHEIKLAYERDQRALNSLIEARFKNIQQISQEVIKARELRWALNANEPKMISRVIDTLLAGENGQHIDAIVIENSDGVPTVGTNSSLLGVQLPLEKISQHYTPSATWSSVNVEGDSEYYSVLRLTLPVVDERFGEVIGKMHTFVLLNDNYWIIGQLQSLFGSQAISLSLGSHVLDELEGAAGQLHNLHAAGLISEGVLTTENSILREHSLRIGSSERYSVRTLLPNNAYLALRDAYISNLSYAALLVMVLGIVTMLVIQYLTRSSLSYLTQYAEQIPESGSPQPFRGGRFNEFVRVGNAVEKMLLRIRDRDKHLSSIIDHSPGLIFIKGMDQRYQLVNTRLAELFNLTSSQMIGKRDQGVLSDDLMVSVLKSDQQLLKSHHPTQYEMKIETSKGLCTFLVSKFPIFCDQGNLESIGGIATDITGIKQVEDQLRLAQQVFAETGEAIIVLDEEHDVLTSNRAFVEMSGVNECDITVAAHKFLAAYPDILHQLEHAKRWQGECSLECADGSSLPVLVSATLLSSMEGKNRYVILFRDITNLKIAEQRLQRLALYDNLTGLPNRSLFNQQLEKVLNRDTQLITAVLFIDLDRFKSINDTYGHSVGDQLLLQVADRLRTCVNLKDSVSRLGGDEFTVILRDIPDRSQVEPIARRITTALRKPYDLGTIRCFTSASIGVAIAGKDGEDVDTLTRHADLAMYQAKAQGRDIIQFFDQVINARHQQRHQYEEDLRKAVDNNALFVVYQPRFDISGQHMRGAEALVRWSHPVHGAVSPAEFIPIAEASNLIVQLGRFVLFEACKQASAWNADGYQLGVSVNLSPRQLHERDLVKDISRALSETGLPPHLLELEITETHVMENIDQFLPLLNEIRQMGVTLAVDDFGTGYSSLMYLKKLPVDIVKIDRSFIMDVPGDTDDENLVRAIISMSHSLRLRVVAEGVETEEQQQFLCNLGCDQLQGFLFGRPDSVTQLKELADQQIATPL</sequence>
<keyword evidence="3" id="KW-1003">Cell membrane</keyword>
<evidence type="ECO:0000256" key="8">
    <source>
        <dbReference type="ARBA" id="ARBA00022777"/>
    </source>
</evidence>
<dbReference type="SMART" id="SM00267">
    <property type="entry name" value="GGDEF"/>
    <property type="match status" value="1"/>
</dbReference>
<evidence type="ECO:0000259" key="12">
    <source>
        <dbReference type="PROSITE" id="PS50112"/>
    </source>
</evidence>
<comment type="caution">
    <text evidence="16">The sequence shown here is derived from an EMBL/GenBank/DDBJ whole genome shotgun (WGS) entry which is preliminary data.</text>
</comment>
<evidence type="ECO:0000313" key="17">
    <source>
        <dbReference type="Proteomes" id="UP000640333"/>
    </source>
</evidence>
<evidence type="ECO:0000256" key="10">
    <source>
        <dbReference type="ARBA" id="ARBA00023012"/>
    </source>
</evidence>
<dbReference type="PANTHER" id="PTHR44757">
    <property type="entry name" value="DIGUANYLATE CYCLASE DGCP"/>
    <property type="match status" value="1"/>
</dbReference>
<accession>A0A8J7FTP6</accession>
<dbReference type="SMART" id="SM00091">
    <property type="entry name" value="PAS"/>
    <property type="match status" value="2"/>
</dbReference>
<dbReference type="Proteomes" id="UP000640333">
    <property type="component" value="Unassembled WGS sequence"/>
</dbReference>
<feature type="domain" description="PAC" evidence="13">
    <location>
        <begin position="534"/>
        <end position="585"/>
    </location>
</feature>
<dbReference type="InterPro" id="IPR035965">
    <property type="entry name" value="PAS-like_dom_sf"/>
</dbReference>
<dbReference type="Gene3D" id="3.30.450.20">
    <property type="entry name" value="PAS domain"/>
    <property type="match status" value="2"/>
</dbReference>